<reference evidence="3" key="1">
    <citation type="submission" date="2021-07" db="EMBL/GenBank/DDBJ databases">
        <title>Candidatus Kaistella beijingensis sp. nov. isolated from a municipal wastewater treatment plant is involved in sludge foaming.</title>
        <authorList>
            <person name="Song Y."/>
            <person name="Liu S.-J."/>
        </authorList>
    </citation>
    <scope>NUCLEOTIDE SEQUENCE</scope>
    <source>
        <strain evidence="3">DSM 43998</strain>
    </source>
</reference>
<evidence type="ECO:0000256" key="1">
    <source>
        <dbReference type="SAM" id="MobiDB-lite"/>
    </source>
</evidence>
<dbReference type="EMBL" id="CP079105">
    <property type="protein sequence ID" value="QXQ15424.1"/>
    <property type="molecule type" value="Genomic_DNA"/>
</dbReference>
<proteinExistence type="predicted"/>
<feature type="region of interest" description="Disordered" evidence="1">
    <location>
        <begin position="40"/>
        <end position="60"/>
    </location>
</feature>
<dbReference type="Pfam" id="PF26526">
    <property type="entry name" value="DUF8175"/>
    <property type="match status" value="1"/>
</dbReference>
<keyword evidence="4" id="KW-1185">Reference proteome</keyword>
<sequence length="277" mass="29235">MSSRRDSPPRERVSFGLVASAAALALIVVAGVFAFVQMRGSDASPAPSGQSASPPAVGPAGGAGFGAADVDLFGRRVDVPDNPAGQPLAQTPGTQKRPTDSDWLTAAPKGMDGPGGWQRVYGVSVPFSSSDGPARIDGGLAVGYAHTPQGAALAAAQISYRMNARPADRDLYARQVGVAPQQLAQFDRLVSDNKLPAQQPEKVTRFLIASDAFQVESYADDMAIVRLAARGPTVEGRQTWLATRLVTVWQDGDWKLKPVTGRPQTETLTSLIGWTPW</sequence>
<evidence type="ECO:0000313" key="3">
    <source>
        <dbReference type="EMBL" id="QXQ15424.1"/>
    </source>
</evidence>
<feature type="compositionally biased region" description="Low complexity" evidence="1">
    <location>
        <begin position="40"/>
        <end position="55"/>
    </location>
</feature>
<feature type="region of interest" description="Disordered" evidence="1">
    <location>
        <begin position="76"/>
        <end position="101"/>
    </location>
</feature>
<protein>
    <recommendedName>
        <fullName evidence="2">DUF8175 domain-containing protein</fullName>
    </recommendedName>
</protein>
<name>A0ABX8SEN3_9ACTN</name>
<dbReference type="InterPro" id="IPR058488">
    <property type="entry name" value="DUF8175"/>
</dbReference>
<dbReference type="RefSeq" id="WP_157079709.1">
    <property type="nucleotide sequence ID" value="NZ_CBCRUZ010000001.1"/>
</dbReference>
<evidence type="ECO:0000259" key="2">
    <source>
        <dbReference type="Pfam" id="PF26526"/>
    </source>
</evidence>
<accession>A0ABX8SEN3</accession>
<gene>
    <name evidence="3" type="ORF">KV203_09020</name>
</gene>
<feature type="domain" description="DUF8175" evidence="2">
    <location>
        <begin position="78"/>
        <end position="276"/>
    </location>
</feature>
<dbReference type="Proteomes" id="UP000887023">
    <property type="component" value="Chromosome"/>
</dbReference>
<organism evidence="3 4">
    <name type="scientific">Skermania pinensis</name>
    <dbReference type="NCBI Taxonomy" id="39122"/>
    <lineage>
        <taxon>Bacteria</taxon>
        <taxon>Bacillati</taxon>
        <taxon>Actinomycetota</taxon>
        <taxon>Actinomycetes</taxon>
        <taxon>Mycobacteriales</taxon>
        <taxon>Gordoniaceae</taxon>
        <taxon>Skermania</taxon>
    </lineage>
</organism>
<evidence type="ECO:0000313" key="4">
    <source>
        <dbReference type="Proteomes" id="UP000887023"/>
    </source>
</evidence>